<dbReference type="GO" id="GO:0016810">
    <property type="term" value="F:hydrolase activity, acting on carbon-nitrogen (but not peptide) bonds"/>
    <property type="evidence" value="ECO:0007669"/>
    <property type="project" value="InterPro"/>
</dbReference>
<proteinExistence type="predicted"/>
<evidence type="ECO:0000313" key="3">
    <source>
        <dbReference type="Proteomes" id="UP001209878"/>
    </source>
</evidence>
<dbReference type="InterPro" id="IPR052740">
    <property type="entry name" value="CE4"/>
</dbReference>
<dbReference type="Pfam" id="PF01522">
    <property type="entry name" value="Polysacc_deac_1"/>
    <property type="match status" value="1"/>
</dbReference>
<dbReference type="GO" id="GO:0005975">
    <property type="term" value="P:carbohydrate metabolic process"/>
    <property type="evidence" value="ECO:0007669"/>
    <property type="project" value="InterPro"/>
</dbReference>
<dbReference type="EMBL" id="JAODUO010000248">
    <property type="protein sequence ID" value="KAK2184944.1"/>
    <property type="molecule type" value="Genomic_DNA"/>
</dbReference>
<accession>A0AAD9NYS8</accession>
<keyword evidence="3" id="KW-1185">Reference proteome</keyword>
<protein>
    <recommendedName>
        <fullName evidence="1">NodB homology domain-containing protein</fullName>
    </recommendedName>
</protein>
<dbReference type="PANTHER" id="PTHR45985">
    <property type="match status" value="1"/>
</dbReference>
<comment type="caution">
    <text evidence="2">The sequence shown here is derived from an EMBL/GenBank/DDBJ whole genome shotgun (WGS) entry which is preliminary data.</text>
</comment>
<organism evidence="2 3">
    <name type="scientific">Ridgeia piscesae</name>
    <name type="common">Tubeworm</name>
    <dbReference type="NCBI Taxonomy" id="27915"/>
    <lineage>
        <taxon>Eukaryota</taxon>
        <taxon>Metazoa</taxon>
        <taxon>Spiralia</taxon>
        <taxon>Lophotrochozoa</taxon>
        <taxon>Annelida</taxon>
        <taxon>Polychaeta</taxon>
        <taxon>Sedentaria</taxon>
        <taxon>Canalipalpata</taxon>
        <taxon>Sabellida</taxon>
        <taxon>Siboglinidae</taxon>
        <taxon>Ridgeia</taxon>
    </lineage>
</organism>
<dbReference type="InterPro" id="IPR011330">
    <property type="entry name" value="Glyco_hydro/deAcase_b/a-brl"/>
</dbReference>
<dbReference type="Proteomes" id="UP001209878">
    <property type="component" value="Unassembled WGS sequence"/>
</dbReference>
<sequence>MVSSLEVSARHGNARPSRQEAARCNVDVCRLPACLCASDAAPGGVRRDQLPQIVTFTFDDAVNAEMFGYYERMFPPNRTNPNGCPVSATFFVSHQWTDYSLVKRLYLAGHEIASHSVSHRMPQTWWRNATYSDLRRELNGQRHQLTRVAAVPPGELRGLRVPFLEVAGNQQFKVVGLINDTSLHLSIYIFDIFYK</sequence>
<name>A0AAD9NYS8_RIDPI</name>
<feature type="domain" description="NodB homology" evidence="1">
    <location>
        <begin position="52"/>
        <end position="164"/>
    </location>
</feature>
<evidence type="ECO:0000313" key="2">
    <source>
        <dbReference type="EMBL" id="KAK2184944.1"/>
    </source>
</evidence>
<gene>
    <name evidence="2" type="ORF">NP493_242g01004</name>
</gene>
<reference evidence="2" key="1">
    <citation type="journal article" date="2023" name="Mol. Biol. Evol.">
        <title>Third-Generation Sequencing Reveals the Adaptive Role of the Epigenome in Three Deep-Sea Polychaetes.</title>
        <authorList>
            <person name="Perez M."/>
            <person name="Aroh O."/>
            <person name="Sun Y."/>
            <person name="Lan Y."/>
            <person name="Juniper S.K."/>
            <person name="Young C.R."/>
            <person name="Angers B."/>
            <person name="Qian P.Y."/>
        </authorList>
    </citation>
    <scope>NUCLEOTIDE SEQUENCE</scope>
    <source>
        <strain evidence="2">R07B-5</strain>
    </source>
</reference>
<dbReference type="SUPFAM" id="SSF88713">
    <property type="entry name" value="Glycoside hydrolase/deacetylase"/>
    <property type="match status" value="1"/>
</dbReference>
<evidence type="ECO:0000259" key="1">
    <source>
        <dbReference type="Pfam" id="PF01522"/>
    </source>
</evidence>
<dbReference type="PANTHER" id="PTHR45985:SF8">
    <property type="entry name" value="CHITIN DEACETYLASE-LIKE 9, ISOFORM A"/>
    <property type="match status" value="1"/>
</dbReference>
<dbReference type="Gene3D" id="3.20.20.370">
    <property type="entry name" value="Glycoside hydrolase/deacetylase"/>
    <property type="match status" value="1"/>
</dbReference>
<dbReference type="AlphaFoldDB" id="A0AAD9NYS8"/>
<dbReference type="InterPro" id="IPR002509">
    <property type="entry name" value="NODB_dom"/>
</dbReference>